<evidence type="ECO:0000259" key="2">
    <source>
        <dbReference type="Pfam" id="PF00534"/>
    </source>
</evidence>
<name>A0A382VK77_9ZZZZ</name>
<dbReference type="AlphaFoldDB" id="A0A382VK77"/>
<dbReference type="InterPro" id="IPR001296">
    <property type="entry name" value="Glyco_trans_1"/>
</dbReference>
<evidence type="ECO:0000256" key="1">
    <source>
        <dbReference type="ARBA" id="ARBA00022679"/>
    </source>
</evidence>
<feature type="domain" description="Glycosyl transferase family 1" evidence="2">
    <location>
        <begin position="80"/>
        <end position="243"/>
    </location>
</feature>
<organism evidence="3">
    <name type="scientific">marine metagenome</name>
    <dbReference type="NCBI Taxonomy" id="408172"/>
    <lineage>
        <taxon>unclassified sequences</taxon>
        <taxon>metagenomes</taxon>
        <taxon>ecological metagenomes</taxon>
    </lineage>
</organism>
<dbReference type="SUPFAM" id="SSF53756">
    <property type="entry name" value="UDP-Glycosyltransferase/glycogen phosphorylase"/>
    <property type="match status" value="1"/>
</dbReference>
<accession>A0A382VK77</accession>
<dbReference type="PANTHER" id="PTHR46401">
    <property type="entry name" value="GLYCOSYLTRANSFERASE WBBK-RELATED"/>
    <property type="match status" value="1"/>
</dbReference>
<dbReference type="Gene3D" id="3.40.50.2000">
    <property type="entry name" value="Glycogen Phosphorylase B"/>
    <property type="match status" value="2"/>
</dbReference>
<dbReference type="GO" id="GO:0016757">
    <property type="term" value="F:glycosyltransferase activity"/>
    <property type="evidence" value="ECO:0007669"/>
    <property type="project" value="InterPro"/>
</dbReference>
<dbReference type="EMBL" id="UINC01152558">
    <property type="protein sequence ID" value="SVD46800.1"/>
    <property type="molecule type" value="Genomic_DNA"/>
</dbReference>
<keyword evidence="1" id="KW-0808">Transferase</keyword>
<dbReference type="PANTHER" id="PTHR46401:SF2">
    <property type="entry name" value="GLYCOSYLTRANSFERASE WBBK-RELATED"/>
    <property type="match status" value="1"/>
</dbReference>
<proteinExistence type="predicted"/>
<sequence length="268" mass="29266">IPLLLPEHSRSLFHRVYTSLAAAATQGASHIITDSNRSHDDIVANLQVKETQVHTVHLGADDVYSPQQNPVASNKVRTNYNLPDTYILYLGGFQRHKNLRHLLAAWTWAQPIASEDCPLVIAGRLPKNPDGYLYDDLPDIANSLGISDTVRFIGEVKEEDKTALYQLASCFVFPSSYEGFGLPPLEAMACGVPVVTTGSGALKEIVGDAAYLISDPVDARELGAAMISLIVDETLAADLQNRGLLQSAKFSWEQTAVDTLQIYRQAMS</sequence>
<dbReference type="GO" id="GO:0009103">
    <property type="term" value="P:lipopolysaccharide biosynthetic process"/>
    <property type="evidence" value="ECO:0007669"/>
    <property type="project" value="TreeGrafter"/>
</dbReference>
<dbReference type="CDD" id="cd03809">
    <property type="entry name" value="GT4_MtfB-like"/>
    <property type="match status" value="1"/>
</dbReference>
<evidence type="ECO:0000313" key="3">
    <source>
        <dbReference type="EMBL" id="SVD46800.1"/>
    </source>
</evidence>
<feature type="non-terminal residue" evidence="3">
    <location>
        <position position="1"/>
    </location>
</feature>
<dbReference type="FunFam" id="3.40.50.2000:FF:000119">
    <property type="entry name" value="Glycosyl transferase group 1"/>
    <property type="match status" value="1"/>
</dbReference>
<protein>
    <recommendedName>
        <fullName evidence="2">Glycosyl transferase family 1 domain-containing protein</fullName>
    </recommendedName>
</protein>
<dbReference type="Pfam" id="PF00534">
    <property type="entry name" value="Glycos_transf_1"/>
    <property type="match status" value="1"/>
</dbReference>
<reference evidence="3" key="1">
    <citation type="submission" date="2018-05" db="EMBL/GenBank/DDBJ databases">
        <authorList>
            <person name="Lanie J.A."/>
            <person name="Ng W.-L."/>
            <person name="Kazmierczak K.M."/>
            <person name="Andrzejewski T.M."/>
            <person name="Davidsen T.M."/>
            <person name="Wayne K.J."/>
            <person name="Tettelin H."/>
            <person name="Glass J.I."/>
            <person name="Rusch D."/>
            <person name="Podicherti R."/>
            <person name="Tsui H.-C.T."/>
            <person name="Winkler M.E."/>
        </authorList>
    </citation>
    <scope>NUCLEOTIDE SEQUENCE</scope>
</reference>
<gene>
    <name evidence="3" type="ORF">METZ01_LOCUS399654</name>
</gene>